<dbReference type="SMART" id="SM00882">
    <property type="entry name" value="CoA_trans"/>
    <property type="match status" value="1"/>
</dbReference>
<evidence type="ECO:0000313" key="2">
    <source>
        <dbReference type="Proteomes" id="UP000319769"/>
    </source>
</evidence>
<comment type="caution">
    <text evidence="1">The sequence shown here is derived from an EMBL/GenBank/DDBJ whole genome shotgun (WGS) entry which is preliminary data.</text>
</comment>
<dbReference type="EMBL" id="VMNW02000039">
    <property type="protein sequence ID" value="KAA9157760.1"/>
    <property type="molecule type" value="Genomic_DNA"/>
</dbReference>
<dbReference type="Gene3D" id="3.40.1080.10">
    <property type="entry name" value="Glutaconate Coenzyme A-transferase"/>
    <property type="match status" value="1"/>
</dbReference>
<dbReference type="Proteomes" id="UP000319769">
    <property type="component" value="Unassembled WGS sequence"/>
</dbReference>
<dbReference type="AlphaFoldDB" id="A0A5N0UXI8"/>
<dbReference type="SUPFAM" id="SSF100950">
    <property type="entry name" value="NagB/RpiA/CoA transferase-like"/>
    <property type="match status" value="1"/>
</dbReference>
<evidence type="ECO:0000313" key="1">
    <source>
        <dbReference type="EMBL" id="KAA9157760.1"/>
    </source>
</evidence>
<keyword evidence="1" id="KW-0808">Transferase</keyword>
<keyword evidence="2" id="KW-1185">Reference proteome</keyword>
<dbReference type="InterPro" id="IPR037171">
    <property type="entry name" value="NagB/RpiA_transferase-like"/>
</dbReference>
<dbReference type="RefSeq" id="WP_144749028.1">
    <property type="nucleotide sequence ID" value="NZ_VMNW02000039.1"/>
</dbReference>
<accession>A0A5N0UXI8</accession>
<proteinExistence type="predicted"/>
<reference evidence="1" key="1">
    <citation type="submission" date="2019-09" db="EMBL/GenBank/DDBJ databases">
        <authorList>
            <person name="Teo W.F.A."/>
            <person name="Duangmal K."/>
        </authorList>
    </citation>
    <scope>NUCLEOTIDE SEQUENCE [LARGE SCALE GENOMIC DNA]</scope>
    <source>
        <strain evidence="1">K81G1</strain>
    </source>
</reference>
<name>A0A5N0UXI8_9PSEU</name>
<organism evidence="1 2">
    <name type="scientific">Amycolatopsis acidicola</name>
    <dbReference type="NCBI Taxonomy" id="2596893"/>
    <lineage>
        <taxon>Bacteria</taxon>
        <taxon>Bacillati</taxon>
        <taxon>Actinomycetota</taxon>
        <taxon>Actinomycetes</taxon>
        <taxon>Pseudonocardiales</taxon>
        <taxon>Pseudonocardiaceae</taxon>
        <taxon>Amycolatopsis</taxon>
    </lineage>
</organism>
<dbReference type="InterPro" id="IPR004165">
    <property type="entry name" value="CoA_trans_fam_I"/>
</dbReference>
<dbReference type="Pfam" id="PF01144">
    <property type="entry name" value="CoA_trans"/>
    <property type="match status" value="1"/>
</dbReference>
<dbReference type="OrthoDB" id="3742129at2"/>
<protein>
    <submittedName>
        <fullName evidence="1">Acyl CoA--acetate/3-ketoacid CoA transferase subunit alpha</fullName>
    </submittedName>
</protein>
<gene>
    <name evidence="1" type="ORF">FPZ12_024270</name>
</gene>
<sequence>MDKVVPLGEMAAAVEPRSLVSFGGGGMVRKPMAAVAALALRRTPVRLAVFLGGPDVDLMLGAGVVDELQFAYVGLDALGLSPNFRRAREKDGLPVVEWTEAMFIAGVEAATRRVPFMPTVSGPGVDLMDVPGTPFRRFGCPLTGEELTAVPAIRPDVLFLHAGEADRAGNVRITGDGFLDPQLARAASTVFVTADRVVDRLGGAISEHETTISRLWVSGVAEVPRGCGFTASYPDWPLDYAAADDYVGHCRDHDWLREHAGTLVNGAAR</sequence>
<dbReference type="GO" id="GO:0008410">
    <property type="term" value="F:CoA-transferase activity"/>
    <property type="evidence" value="ECO:0007669"/>
    <property type="project" value="InterPro"/>
</dbReference>
<dbReference type="Gene3D" id="3.30.30.40">
    <property type="match status" value="1"/>
</dbReference>